<dbReference type="InterPro" id="IPR009061">
    <property type="entry name" value="DNA-bd_dom_put_sf"/>
</dbReference>
<gene>
    <name evidence="2" type="ORF">COS33_00815</name>
</gene>
<evidence type="ECO:0000313" key="2">
    <source>
        <dbReference type="EMBL" id="PIV31878.1"/>
    </source>
</evidence>
<dbReference type="InterPro" id="IPR041657">
    <property type="entry name" value="HTH_17"/>
</dbReference>
<evidence type="ECO:0000259" key="1">
    <source>
        <dbReference type="Pfam" id="PF12728"/>
    </source>
</evidence>
<dbReference type="NCBIfam" id="TIGR01764">
    <property type="entry name" value="excise"/>
    <property type="match status" value="1"/>
</dbReference>
<dbReference type="GO" id="GO:0003677">
    <property type="term" value="F:DNA binding"/>
    <property type="evidence" value="ECO:0007669"/>
    <property type="project" value="InterPro"/>
</dbReference>
<evidence type="ECO:0000313" key="3">
    <source>
        <dbReference type="Proteomes" id="UP000230595"/>
    </source>
</evidence>
<feature type="domain" description="Helix-turn-helix" evidence="1">
    <location>
        <begin position="9"/>
        <end position="56"/>
    </location>
</feature>
<sequence length="92" mass="10392">MENKAKKLYISVAELAKMLGVSRVAVFNRIKKGQIPAEKIGRSYAISMEDVNDLMQGISPRVLNEKKKDEIKKAVERAVKEYGETLRLLGKE</sequence>
<accession>A0A2M7CQD9</accession>
<dbReference type="InterPro" id="IPR010093">
    <property type="entry name" value="SinI_DNA-bd"/>
</dbReference>
<dbReference type="SUPFAM" id="SSF46955">
    <property type="entry name" value="Putative DNA-binding domain"/>
    <property type="match status" value="1"/>
</dbReference>
<organism evidence="2 3">
    <name type="scientific">Candidatus Wolfebacteria bacterium CG02_land_8_20_14_3_00_37_12</name>
    <dbReference type="NCBI Taxonomy" id="1975066"/>
    <lineage>
        <taxon>Bacteria</taxon>
        <taxon>Candidatus Wolfeibacteriota</taxon>
    </lineage>
</organism>
<name>A0A2M7CQD9_9BACT</name>
<dbReference type="Pfam" id="PF12728">
    <property type="entry name" value="HTH_17"/>
    <property type="match status" value="1"/>
</dbReference>
<proteinExistence type="predicted"/>
<protein>
    <recommendedName>
        <fullName evidence="1">Helix-turn-helix domain-containing protein</fullName>
    </recommendedName>
</protein>
<dbReference type="Proteomes" id="UP000230595">
    <property type="component" value="Unassembled WGS sequence"/>
</dbReference>
<dbReference type="AlphaFoldDB" id="A0A2M7CQD9"/>
<dbReference type="EMBL" id="PEUH01000015">
    <property type="protein sequence ID" value="PIV31878.1"/>
    <property type="molecule type" value="Genomic_DNA"/>
</dbReference>
<comment type="caution">
    <text evidence="2">The sequence shown here is derived from an EMBL/GenBank/DDBJ whole genome shotgun (WGS) entry which is preliminary data.</text>
</comment>
<reference evidence="3" key="1">
    <citation type="submission" date="2017-09" db="EMBL/GenBank/DDBJ databases">
        <title>Depth-based differentiation of microbial function through sediment-hosted aquifers and enrichment of novel symbionts in the deep terrestrial subsurface.</title>
        <authorList>
            <person name="Probst A.J."/>
            <person name="Ladd B."/>
            <person name="Jarett J.K."/>
            <person name="Geller-Mcgrath D.E."/>
            <person name="Sieber C.M.K."/>
            <person name="Emerson J.B."/>
            <person name="Anantharaman K."/>
            <person name="Thomas B.C."/>
            <person name="Malmstrom R."/>
            <person name="Stieglmeier M."/>
            <person name="Klingl A."/>
            <person name="Woyke T."/>
            <person name="Ryan C.M."/>
            <person name="Banfield J.F."/>
        </authorList>
    </citation>
    <scope>NUCLEOTIDE SEQUENCE [LARGE SCALE GENOMIC DNA]</scope>
</reference>